<dbReference type="Gene3D" id="3.70.10.10">
    <property type="match status" value="1"/>
</dbReference>
<dbReference type="RefSeq" id="XP_018187670.1">
    <property type="nucleotide sequence ID" value="XM_018335166.1"/>
</dbReference>
<evidence type="ECO:0000313" key="7">
    <source>
        <dbReference type="EMBL" id="KZF22115.1"/>
    </source>
</evidence>
<evidence type="ECO:0000256" key="6">
    <source>
        <dbReference type="SAM" id="MobiDB-lite"/>
    </source>
</evidence>
<proteinExistence type="inferred from homology"/>
<dbReference type="InterPro" id="IPR003021">
    <property type="entry name" value="Rad1_Rec1_Rad17"/>
</dbReference>
<dbReference type="GO" id="GO:0030896">
    <property type="term" value="C:checkpoint clamp complex"/>
    <property type="evidence" value="ECO:0007669"/>
    <property type="project" value="TreeGrafter"/>
</dbReference>
<reference evidence="7 8" key="1">
    <citation type="journal article" date="2016" name="Fungal Biol.">
        <title>The genome of Xylona heveae provides a window into fungal endophytism.</title>
        <authorList>
            <person name="Gazis R."/>
            <person name="Kuo A."/>
            <person name="Riley R."/>
            <person name="LaButti K."/>
            <person name="Lipzen A."/>
            <person name="Lin J."/>
            <person name="Amirebrahimi M."/>
            <person name="Hesse C.N."/>
            <person name="Spatafora J.W."/>
            <person name="Henrissat B."/>
            <person name="Hainaut M."/>
            <person name="Grigoriev I.V."/>
            <person name="Hibbett D.S."/>
        </authorList>
    </citation>
    <scope>NUCLEOTIDE SEQUENCE [LARGE SCALE GENOMIC DNA]</scope>
    <source>
        <strain evidence="7 8">TC161</strain>
    </source>
</reference>
<protein>
    <submittedName>
        <fullName evidence="7">Rad1-domain-containing protein</fullName>
    </submittedName>
</protein>
<keyword evidence="4" id="KW-0234">DNA repair</keyword>
<evidence type="ECO:0000256" key="1">
    <source>
        <dbReference type="ARBA" id="ARBA00004123"/>
    </source>
</evidence>
<accession>A0A165GFA7</accession>
<dbReference type="Proteomes" id="UP000076632">
    <property type="component" value="Unassembled WGS sequence"/>
</dbReference>
<dbReference type="STRING" id="1328760.A0A165GFA7"/>
<keyword evidence="8" id="KW-1185">Reference proteome</keyword>
<comment type="similarity">
    <text evidence="2">Belongs to the rad1 family.</text>
</comment>
<evidence type="ECO:0000256" key="5">
    <source>
        <dbReference type="ARBA" id="ARBA00023242"/>
    </source>
</evidence>
<organism evidence="7 8">
    <name type="scientific">Xylona heveae (strain CBS 132557 / TC161)</name>
    <dbReference type="NCBI Taxonomy" id="1328760"/>
    <lineage>
        <taxon>Eukaryota</taxon>
        <taxon>Fungi</taxon>
        <taxon>Dikarya</taxon>
        <taxon>Ascomycota</taxon>
        <taxon>Pezizomycotina</taxon>
        <taxon>Xylonomycetes</taxon>
        <taxon>Xylonales</taxon>
        <taxon>Xylonaceae</taxon>
        <taxon>Xylona</taxon>
    </lineage>
</organism>
<dbReference type="FunFam" id="3.70.10.10:FF:000014">
    <property type="entry name" value="DNA repair protein Rad1, putative"/>
    <property type="match status" value="1"/>
</dbReference>
<dbReference type="PANTHER" id="PTHR10870">
    <property type="entry name" value="CELL CYCLE CHECKPOINT PROTEIN RAD1"/>
    <property type="match status" value="1"/>
</dbReference>
<feature type="region of interest" description="Disordered" evidence="6">
    <location>
        <begin position="327"/>
        <end position="350"/>
    </location>
</feature>
<dbReference type="PANTHER" id="PTHR10870:SF0">
    <property type="entry name" value="CELL CYCLE CHECKPOINT PROTEIN RAD1"/>
    <property type="match status" value="1"/>
</dbReference>
<sequence length="350" mass="38427">MTSSDNSSAPSFYAISSSARQLFLLLRCISFAPKAQVQITKEGIRLSAEDSRVMQGLAFLDKSLFSTYNYIPPRKSSHQATNDAGDDLESDDDELDLPPFQISLPALLETLQIFGFSETKDRWSSRDSPYAGGMNGAFPRAGSAAAFDTRVLGMTGVCRLSYSGIGEPLCIILEESGVTTTCKLVTYSPEAPEEIPLRRDRLAQKIIMRSSWLHDAINELSSTSPTRLTITASPTAPYFMLSSSGPLGSATVEFSKDPKLLETFQVNRRSVNTYKYSLIRATTKAMAIASKVSIRCDEQGVLSLQFMIEVEGGGVSFVDFRFVPFLPEEADEEAPDDEGGEESEEYDEDE</sequence>
<dbReference type="InParanoid" id="A0A165GFA7"/>
<dbReference type="GO" id="GO:0000077">
    <property type="term" value="P:DNA damage checkpoint signaling"/>
    <property type="evidence" value="ECO:0007669"/>
    <property type="project" value="InterPro"/>
</dbReference>
<dbReference type="Pfam" id="PF02144">
    <property type="entry name" value="Rad1"/>
    <property type="match status" value="1"/>
</dbReference>
<dbReference type="PRINTS" id="PR01245">
    <property type="entry name" value="RAD1REC1"/>
</dbReference>
<dbReference type="GO" id="GO:0006281">
    <property type="term" value="P:DNA repair"/>
    <property type="evidence" value="ECO:0007669"/>
    <property type="project" value="UniProtKB-KW"/>
</dbReference>
<evidence type="ECO:0000313" key="8">
    <source>
        <dbReference type="Proteomes" id="UP000076632"/>
    </source>
</evidence>
<keyword evidence="3" id="KW-0227">DNA damage</keyword>
<dbReference type="OrthoDB" id="337581at2759"/>
<dbReference type="CDD" id="cd00577">
    <property type="entry name" value="PCNA"/>
    <property type="match status" value="1"/>
</dbReference>
<dbReference type="EMBL" id="KV407459">
    <property type="protein sequence ID" value="KZF22115.1"/>
    <property type="molecule type" value="Genomic_DNA"/>
</dbReference>
<dbReference type="OMA" id="WSQAYKF"/>
<dbReference type="SUPFAM" id="SSF55979">
    <property type="entry name" value="DNA clamp"/>
    <property type="match status" value="1"/>
</dbReference>
<evidence type="ECO:0000256" key="4">
    <source>
        <dbReference type="ARBA" id="ARBA00023204"/>
    </source>
</evidence>
<keyword evidence="5" id="KW-0539">Nucleus</keyword>
<dbReference type="InterPro" id="IPR046938">
    <property type="entry name" value="DNA_clamp_sf"/>
</dbReference>
<comment type="subcellular location">
    <subcellularLocation>
        <location evidence="1">Nucleus</location>
    </subcellularLocation>
</comment>
<gene>
    <name evidence="7" type="ORF">L228DRAFT_268608</name>
</gene>
<name>A0A165GFA7_XYLHT</name>
<feature type="compositionally biased region" description="Acidic residues" evidence="6">
    <location>
        <begin position="328"/>
        <end position="350"/>
    </location>
</feature>
<evidence type="ECO:0000256" key="3">
    <source>
        <dbReference type="ARBA" id="ARBA00022763"/>
    </source>
</evidence>
<evidence type="ECO:0000256" key="2">
    <source>
        <dbReference type="ARBA" id="ARBA00010991"/>
    </source>
</evidence>
<dbReference type="GeneID" id="28900303"/>
<dbReference type="AlphaFoldDB" id="A0A165GFA7"/>